<proteinExistence type="predicted"/>
<dbReference type="STRING" id="1860102.ACCAA_920010"/>
<accession>A0A1A8XZ50</accession>
<dbReference type="Proteomes" id="UP000199169">
    <property type="component" value="Unassembled WGS sequence"/>
</dbReference>
<name>A0A1A8XZ50_9PROT</name>
<dbReference type="AlphaFoldDB" id="A0A1A8XZ50"/>
<evidence type="ECO:0000313" key="2">
    <source>
        <dbReference type="Proteomes" id="UP000199169"/>
    </source>
</evidence>
<reference evidence="1 2" key="1">
    <citation type="submission" date="2016-06" db="EMBL/GenBank/DDBJ databases">
        <authorList>
            <person name="Kjaerup R.B."/>
            <person name="Dalgaard T.S."/>
            <person name="Juul-Madsen H.R."/>
        </authorList>
    </citation>
    <scope>NUCLEOTIDE SEQUENCE [LARGE SCALE GENOMIC DNA]</scope>
    <source>
        <strain evidence="1">3</strain>
    </source>
</reference>
<dbReference type="InterPro" id="IPR013406">
    <property type="entry name" value="CHP02574_addiction_mod"/>
</dbReference>
<sequence length="74" mass="8169">MSIPAHELEAEVLGLPPEDRARLLERLIESFEPESRVRDAWIALSLTREAEVKSGKVALVPGPEAVARVRARIA</sequence>
<keyword evidence="2" id="KW-1185">Reference proteome</keyword>
<gene>
    <name evidence="1" type="ORF">ACCAA_920010</name>
</gene>
<dbReference type="RefSeq" id="WP_186409277.1">
    <property type="nucleotide sequence ID" value="NZ_FLQX01000174.1"/>
</dbReference>
<evidence type="ECO:0000313" key="1">
    <source>
        <dbReference type="EMBL" id="SBT10220.1"/>
    </source>
</evidence>
<dbReference type="Pfam" id="PF09720">
    <property type="entry name" value="Unstab_antitox"/>
    <property type="match status" value="1"/>
</dbReference>
<dbReference type="EMBL" id="FLQX01000174">
    <property type="protein sequence ID" value="SBT10220.1"/>
    <property type="molecule type" value="Genomic_DNA"/>
</dbReference>
<protein>
    <recommendedName>
        <fullName evidence="3">Addiction module component CHP02574 family protein</fullName>
    </recommendedName>
</protein>
<evidence type="ECO:0008006" key="3">
    <source>
        <dbReference type="Google" id="ProtNLM"/>
    </source>
</evidence>
<organism evidence="1 2">
    <name type="scientific">Candidatus Accumulibacter aalborgensis</name>
    <dbReference type="NCBI Taxonomy" id="1860102"/>
    <lineage>
        <taxon>Bacteria</taxon>
        <taxon>Pseudomonadati</taxon>
        <taxon>Pseudomonadota</taxon>
        <taxon>Betaproteobacteria</taxon>
        <taxon>Candidatus Accumulibacter</taxon>
    </lineage>
</organism>